<name>A0A9Q3ILZ2_9BASI</name>
<feature type="region of interest" description="Disordered" evidence="1">
    <location>
        <begin position="103"/>
        <end position="145"/>
    </location>
</feature>
<gene>
    <name evidence="2" type="ORF">O181_086068</name>
</gene>
<dbReference type="EMBL" id="AVOT02051342">
    <property type="protein sequence ID" value="MBW0546353.1"/>
    <property type="molecule type" value="Genomic_DNA"/>
</dbReference>
<evidence type="ECO:0000313" key="2">
    <source>
        <dbReference type="EMBL" id="MBW0546353.1"/>
    </source>
</evidence>
<dbReference type="Proteomes" id="UP000765509">
    <property type="component" value="Unassembled WGS sequence"/>
</dbReference>
<comment type="caution">
    <text evidence="2">The sequence shown here is derived from an EMBL/GenBank/DDBJ whole genome shotgun (WGS) entry which is preliminary data.</text>
</comment>
<proteinExistence type="predicted"/>
<organism evidence="2 3">
    <name type="scientific">Austropuccinia psidii MF-1</name>
    <dbReference type="NCBI Taxonomy" id="1389203"/>
    <lineage>
        <taxon>Eukaryota</taxon>
        <taxon>Fungi</taxon>
        <taxon>Dikarya</taxon>
        <taxon>Basidiomycota</taxon>
        <taxon>Pucciniomycotina</taxon>
        <taxon>Pucciniomycetes</taxon>
        <taxon>Pucciniales</taxon>
        <taxon>Sphaerophragmiaceae</taxon>
        <taxon>Austropuccinia</taxon>
    </lineage>
</organism>
<evidence type="ECO:0000256" key="1">
    <source>
        <dbReference type="SAM" id="MobiDB-lite"/>
    </source>
</evidence>
<sequence length="180" mass="20116">MTDTCDAFRQAHKKCLFFVRPFPPYGQRSSYPRPPFEDAFVVNNDESIPKPEWIPVPQTGRWEQFWMISPVPSSIDFFTPSWATIQWSLHSLTGENELTLPTILEPSQPNEPPIPGTSQPSEPHEDASTCQPEPQVAPMKSTEEPFACPATPASIIIINNMHIRSPGDPNRLLPAGAKLP</sequence>
<dbReference type="AlphaFoldDB" id="A0A9Q3ILZ2"/>
<keyword evidence="3" id="KW-1185">Reference proteome</keyword>
<protein>
    <submittedName>
        <fullName evidence="2">Uncharacterized protein</fullName>
    </submittedName>
</protein>
<evidence type="ECO:0000313" key="3">
    <source>
        <dbReference type="Proteomes" id="UP000765509"/>
    </source>
</evidence>
<reference evidence="2" key="1">
    <citation type="submission" date="2021-03" db="EMBL/GenBank/DDBJ databases">
        <title>Draft genome sequence of rust myrtle Austropuccinia psidii MF-1, a brazilian biotype.</title>
        <authorList>
            <person name="Quecine M.C."/>
            <person name="Pachon D.M.R."/>
            <person name="Bonatelli M.L."/>
            <person name="Correr F.H."/>
            <person name="Franceschini L.M."/>
            <person name="Leite T.F."/>
            <person name="Margarido G.R.A."/>
            <person name="Almeida C.A."/>
            <person name="Ferrarezi J.A."/>
            <person name="Labate C.A."/>
        </authorList>
    </citation>
    <scope>NUCLEOTIDE SEQUENCE</scope>
    <source>
        <strain evidence="2">MF-1</strain>
    </source>
</reference>
<accession>A0A9Q3ILZ2</accession>